<dbReference type="RefSeq" id="WP_178932364.1">
    <property type="nucleotide sequence ID" value="NZ_JACBAZ010000003.1"/>
</dbReference>
<sequence length="260" mass="29392">MKYGIISDVHANLEALNSVLEDAEKRGVKRFICLGDVVGYNANPGECIDVIRELGCTVLKGNHDAYTCGVDIPPEVNGRARESLEWTRANIRPDQKEWLENLPMQRRVGPFEIVHASLHEPEAWNYVLNAIEAILHFHFQETSVCFFGHTHRQMYFTTEERKTFSDYEKFTLKPDFQYLVNVGSVGQPRGDGKLAEYVIYDTDEQSVEPCKVEYDVATTCRKIREAGLPEHNALRLEKSAMEAAAALKPSELGMEPVANS</sequence>
<dbReference type="InterPro" id="IPR011152">
    <property type="entry name" value="Pesterase_MJ0912"/>
</dbReference>
<dbReference type="EMBL" id="JACBAZ010000003">
    <property type="protein sequence ID" value="NWK55826.1"/>
    <property type="molecule type" value="Genomic_DNA"/>
</dbReference>
<comment type="similarity">
    <text evidence="1">Belongs to the metallophosphoesterase superfamily. YfcE family.</text>
</comment>
<gene>
    <name evidence="3" type="ORF">HW115_09405</name>
</gene>
<name>A0A851GEH9_9BACT</name>
<dbReference type="AlphaFoldDB" id="A0A851GEH9"/>
<accession>A0A851GEH9</accession>
<evidence type="ECO:0000313" key="4">
    <source>
        <dbReference type="Proteomes" id="UP000557872"/>
    </source>
</evidence>
<evidence type="ECO:0000259" key="2">
    <source>
        <dbReference type="Pfam" id="PF12850"/>
    </source>
</evidence>
<dbReference type="GO" id="GO:0016791">
    <property type="term" value="F:phosphatase activity"/>
    <property type="evidence" value="ECO:0007669"/>
    <property type="project" value="TreeGrafter"/>
</dbReference>
<dbReference type="InterPro" id="IPR029052">
    <property type="entry name" value="Metallo-depent_PP-like"/>
</dbReference>
<dbReference type="PANTHER" id="PTHR42850:SF2">
    <property type="entry name" value="BLL5683 PROTEIN"/>
    <property type="match status" value="1"/>
</dbReference>
<reference evidence="3 4" key="1">
    <citation type="submission" date="2020-07" db="EMBL/GenBank/DDBJ databases">
        <title>Roseicoccus Jingziensis gen. nov., sp. nov., isolated from coastal seawater.</title>
        <authorList>
            <person name="Feng X."/>
        </authorList>
    </citation>
    <scope>NUCLEOTIDE SEQUENCE [LARGE SCALE GENOMIC DNA]</scope>
    <source>
        <strain evidence="3 4">N1E253</strain>
    </source>
</reference>
<dbReference type="Proteomes" id="UP000557872">
    <property type="component" value="Unassembled WGS sequence"/>
</dbReference>
<dbReference type="PIRSF" id="PIRSF000883">
    <property type="entry name" value="Pesterase_MJ0912"/>
    <property type="match status" value="1"/>
</dbReference>
<proteinExistence type="inferred from homology"/>
<dbReference type="Pfam" id="PF12850">
    <property type="entry name" value="Metallophos_2"/>
    <property type="match status" value="1"/>
</dbReference>
<keyword evidence="4" id="KW-1185">Reference proteome</keyword>
<dbReference type="InterPro" id="IPR024654">
    <property type="entry name" value="Calcineurin-like_PHP_lpxH"/>
</dbReference>
<organism evidence="3 4">
    <name type="scientific">Oceaniferula marina</name>
    <dbReference type="NCBI Taxonomy" id="2748318"/>
    <lineage>
        <taxon>Bacteria</taxon>
        <taxon>Pseudomonadati</taxon>
        <taxon>Verrucomicrobiota</taxon>
        <taxon>Verrucomicrobiia</taxon>
        <taxon>Verrucomicrobiales</taxon>
        <taxon>Verrucomicrobiaceae</taxon>
        <taxon>Oceaniferula</taxon>
    </lineage>
</organism>
<evidence type="ECO:0000256" key="1">
    <source>
        <dbReference type="ARBA" id="ARBA00008950"/>
    </source>
</evidence>
<dbReference type="GO" id="GO:0005737">
    <property type="term" value="C:cytoplasm"/>
    <property type="evidence" value="ECO:0007669"/>
    <property type="project" value="TreeGrafter"/>
</dbReference>
<dbReference type="SUPFAM" id="SSF56300">
    <property type="entry name" value="Metallo-dependent phosphatases"/>
    <property type="match status" value="1"/>
</dbReference>
<dbReference type="Gene3D" id="3.60.21.10">
    <property type="match status" value="1"/>
</dbReference>
<dbReference type="InterPro" id="IPR050126">
    <property type="entry name" value="Ap4A_hydrolase"/>
</dbReference>
<feature type="domain" description="Calcineurin-like phosphoesterase" evidence="2">
    <location>
        <begin position="1"/>
        <end position="204"/>
    </location>
</feature>
<protein>
    <submittedName>
        <fullName evidence="3">Metallophosphoesterase family protein</fullName>
    </submittedName>
</protein>
<evidence type="ECO:0000313" key="3">
    <source>
        <dbReference type="EMBL" id="NWK55826.1"/>
    </source>
</evidence>
<dbReference type="PANTHER" id="PTHR42850">
    <property type="entry name" value="METALLOPHOSPHOESTERASE"/>
    <property type="match status" value="1"/>
</dbReference>
<comment type="caution">
    <text evidence="3">The sequence shown here is derived from an EMBL/GenBank/DDBJ whole genome shotgun (WGS) entry which is preliminary data.</text>
</comment>